<sequence>MRKKSMRFLEEQILCIITVFVIQTYGDGSVLSSVLTPETVRKERSYDRYSYRPYDRDDRPSRCGRCDDDDDDDDRSRERGDDRRSNRPSYNRNDNDDDKYDGDRRDSNKTSTDDDDGRKRPHDGKDKDRHHGRRDKNRNRYDDRDRYRPDYYDRFLRDPYRDRYDRDRFYDDPYPRRPSYDRYDDYGRYDPYSTSGYRRPYYEDQYDRTGDIYGGYGPGIGRGPHESFRPWDETYRGQAGWDAGGRGYYFASGRPDSTWGQREYSRPQTGGYQNGYSSGYNGYAQQGQGYRGAGIGYGSGGGYGSAGGYGTGGGYGSASGYGSGLGYGSGYADGYQDFSYGQTSGWRNVGERRPYRDQSGVASTITRITQDNQYGTNRQPGQNQQTYKPATHGQSTTLATSYLYQRNDGEVKSDTTVAPS</sequence>
<evidence type="ECO:0000256" key="1">
    <source>
        <dbReference type="SAM" id="MobiDB-lite"/>
    </source>
</evidence>
<dbReference type="Proteomes" id="UP000789524">
    <property type="component" value="Unassembled WGS sequence"/>
</dbReference>
<evidence type="ECO:0000313" key="2">
    <source>
        <dbReference type="EMBL" id="CAG9561660.1"/>
    </source>
</evidence>
<feature type="region of interest" description="Disordered" evidence="1">
    <location>
        <begin position="51"/>
        <end position="146"/>
    </location>
</feature>
<reference evidence="2" key="1">
    <citation type="submission" date="2021-09" db="EMBL/GenBank/DDBJ databases">
        <authorList>
            <person name="Martin H S."/>
        </authorList>
    </citation>
    <scope>NUCLEOTIDE SEQUENCE</scope>
</reference>
<proteinExistence type="predicted"/>
<keyword evidence="3" id="KW-1185">Reference proteome</keyword>
<feature type="region of interest" description="Disordered" evidence="1">
    <location>
        <begin position="165"/>
        <end position="188"/>
    </location>
</feature>
<dbReference type="OrthoDB" id="1304387at2759"/>
<feature type="compositionally biased region" description="Basic and acidic residues" evidence="1">
    <location>
        <begin position="51"/>
        <end position="66"/>
    </location>
</feature>
<organism evidence="2 3">
    <name type="scientific">Danaus chrysippus</name>
    <name type="common">African queen</name>
    <dbReference type="NCBI Taxonomy" id="151541"/>
    <lineage>
        <taxon>Eukaryota</taxon>
        <taxon>Metazoa</taxon>
        <taxon>Ecdysozoa</taxon>
        <taxon>Arthropoda</taxon>
        <taxon>Hexapoda</taxon>
        <taxon>Insecta</taxon>
        <taxon>Pterygota</taxon>
        <taxon>Neoptera</taxon>
        <taxon>Endopterygota</taxon>
        <taxon>Lepidoptera</taxon>
        <taxon>Glossata</taxon>
        <taxon>Ditrysia</taxon>
        <taxon>Papilionoidea</taxon>
        <taxon>Nymphalidae</taxon>
        <taxon>Danainae</taxon>
        <taxon>Danaini</taxon>
        <taxon>Danaina</taxon>
        <taxon>Danaus</taxon>
        <taxon>Anosia</taxon>
    </lineage>
</organism>
<feature type="region of interest" description="Disordered" evidence="1">
    <location>
        <begin position="369"/>
        <end position="394"/>
    </location>
</feature>
<protein>
    <submittedName>
        <fullName evidence="2">(African queen) hypothetical protein</fullName>
    </submittedName>
</protein>
<evidence type="ECO:0000313" key="3">
    <source>
        <dbReference type="Proteomes" id="UP000789524"/>
    </source>
</evidence>
<gene>
    <name evidence="2" type="ORF">DCHRY22_LOCUS3126</name>
</gene>
<feature type="compositionally biased region" description="Basic and acidic residues" evidence="1">
    <location>
        <begin position="101"/>
        <end position="129"/>
    </location>
</feature>
<comment type="caution">
    <text evidence="2">The sequence shown here is derived from an EMBL/GenBank/DDBJ whole genome shotgun (WGS) entry which is preliminary data.</text>
</comment>
<name>A0A8J2QFT3_9NEOP</name>
<dbReference type="EMBL" id="CAKASE010000047">
    <property type="protein sequence ID" value="CAG9561660.1"/>
    <property type="molecule type" value="Genomic_DNA"/>
</dbReference>
<feature type="compositionally biased region" description="Basic and acidic residues" evidence="1">
    <location>
        <begin position="74"/>
        <end position="85"/>
    </location>
</feature>
<accession>A0A8J2QFT3</accession>
<dbReference type="AlphaFoldDB" id="A0A8J2QFT3"/>